<name>A0A699JS18_TANCI</name>
<evidence type="ECO:0000313" key="1">
    <source>
        <dbReference type="EMBL" id="GFA54550.1"/>
    </source>
</evidence>
<gene>
    <name evidence="1" type="ORF">Tci_626522</name>
</gene>
<accession>A0A699JS18</accession>
<dbReference type="EMBL" id="BKCJ010443000">
    <property type="protein sequence ID" value="GFA54550.1"/>
    <property type="molecule type" value="Genomic_DNA"/>
</dbReference>
<proteinExistence type="predicted"/>
<organism evidence="1">
    <name type="scientific">Tanacetum cinerariifolium</name>
    <name type="common">Dalmatian daisy</name>
    <name type="synonym">Chrysanthemum cinerariifolium</name>
    <dbReference type="NCBI Taxonomy" id="118510"/>
    <lineage>
        <taxon>Eukaryota</taxon>
        <taxon>Viridiplantae</taxon>
        <taxon>Streptophyta</taxon>
        <taxon>Embryophyta</taxon>
        <taxon>Tracheophyta</taxon>
        <taxon>Spermatophyta</taxon>
        <taxon>Magnoliopsida</taxon>
        <taxon>eudicotyledons</taxon>
        <taxon>Gunneridae</taxon>
        <taxon>Pentapetalae</taxon>
        <taxon>asterids</taxon>
        <taxon>campanulids</taxon>
        <taxon>Asterales</taxon>
        <taxon>Asteraceae</taxon>
        <taxon>Asteroideae</taxon>
        <taxon>Anthemideae</taxon>
        <taxon>Anthemidinae</taxon>
        <taxon>Tanacetum</taxon>
    </lineage>
</organism>
<protein>
    <submittedName>
        <fullName evidence="1">Uncharacterized protein</fullName>
    </submittedName>
</protein>
<comment type="caution">
    <text evidence="1">The sequence shown here is derived from an EMBL/GenBank/DDBJ whole genome shotgun (WGS) entry which is preliminary data.</text>
</comment>
<dbReference type="AlphaFoldDB" id="A0A699JS18"/>
<sequence length="72" mass="7517">MSYSSSPLLDLASLATSSSATSSSESAIASCSSTSSSKIYASKSKQFSRLDQISHWIPECGLDEEAASAFDD</sequence>
<reference evidence="1" key="1">
    <citation type="journal article" date="2019" name="Sci. Rep.">
        <title>Draft genome of Tanacetum cinerariifolium, the natural source of mosquito coil.</title>
        <authorList>
            <person name="Yamashiro T."/>
            <person name="Shiraishi A."/>
            <person name="Satake H."/>
            <person name="Nakayama K."/>
        </authorList>
    </citation>
    <scope>NUCLEOTIDE SEQUENCE</scope>
</reference>